<protein>
    <submittedName>
        <fullName evidence="1">Uncharacterized protein</fullName>
    </submittedName>
</protein>
<dbReference type="EMBL" id="JBHSUW010000001">
    <property type="protein sequence ID" value="MFC6503217.1"/>
    <property type="molecule type" value="Genomic_DNA"/>
</dbReference>
<dbReference type="RefSeq" id="WP_386455182.1">
    <property type="nucleotide sequence ID" value="NZ_JBHSUW010000001.1"/>
</dbReference>
<reference evidence="2" key="1">
    <citation type="journal article" date="2019" name="Int. J. Syst. Evol. Microbiol.">
        <title>The Global Catalogue of Microorganisms (GCM) 10K type strain sequencing project: providing services to taxonomists for standard genome sequencing and annotation.</title>
        <authorList>
            <consortium name="The Broad Institute Genomics Platform"/>
            <consortium name="The Broad Institute Genome Sequencing Center for Infectious Disease"/>
            <person name="Wu L."/>
            <person name="Ma J."/>
        </authorList>
    </citation>
    <scope>NUCLEOTIDE SEQUENCE [LARGE SCALE GENOMIC DNA]</scope>
    <source>
        <strain evidence="2">JCM 4504</strain>
    </source>
</reference>
<evidence type="ECO:0000313" key="1">
    <source>
        <dbReference type="EMBL" id="MFC6503217.1"/>
    </source>
</evidence>
<name>A0ABW1XZ28_STRPL</name>
<organism evidence="1 2">
    <name type="scientific">Streptomyces plicatus</name>
    <dbReference type="NCBI Taxonomy" id="1922"/>
    <lineage>
        <taxon>Bacteria</taxon>
        <taxon>Bacillati</taxon>
        <taxon>Actinomycetota</taxon>
        <taxon>Actinomycetes</taxon>
        <taxon>Kitasatosporales</taxon>
        <taxon>Streptomycetaceae</taxon>
        <taxon>Streptomyces</taxon>
        <taxon>Streptomyces rochei group</taxon>
    </lineage>
</organism>
<evidence type="ECO:0000313" key="2">
    <source>
        <dbReference type="Proteomes" id="UP001596321"/>
    </source>
</evidence>
<dbReference type="Proteomes" id="UP001596321">
    <property type="component" value="Unassembled WGS sequence"/>
</dbReference>
<comment type="caution">
    <text evidence="1">The sequence shown here is derived from an EMBL/GenBank/DDBJ whole genome shotgun (WGS) entry which is preliminary data.</text>
</comment>
<keyword evidence="2" id="KW-1185">Reference proteome</keyword>
<sequence length="48" mass="5281">MATFSTVLSSTTVSWARLITARISQRWVALDGGLGPRRARFLLLSLFG</sequence>
<proteinExistence type="predicted"/>
<gene>
    <name evidence="1" type="ORF">ACFQFF_17260</name>
</gene>
<accession>A0ABW1XZ28</accession>